<organism evidence="2 3">
    <name type="scientific">Shewanella algae</name>
    <dbReference type="NCBI Taxonomy" id="38313"/>
    <lineage>
        <taxon>Bacteria</taxon>
        <taxon>Pseudomonadati</taxon>
        <taxon>Pseudomonadota</taxon>
        <taxon>Gammaproteobacteria</taxon>
        <taxon>Alteromonadales</taxon>
        <taxon>Shewanellaceae</taxon>
        <taxon>Shewanella</taxon>
    </lineage>
</organism>
<dbReference type="EMBL" id="UGYO01000001">
    <property type="protein sequence ID" value="SUI61366.1"/>
    <property type="molecule type" value="Genomic_DNA"/>
</dbReference>
<feature type="transmembrane region" description="Helical" evidence="1">
    <location>
        <begin position="180"/>
        <end position="203"/>
    </location>
</feature>
<feature type="transmembrane region" description="Helical" evidence="1">
    <location>
        <begin position="56"/>
        <end position="80"/>
    </location>
</feature>
<dbReference type="Proteomes" id="UP000254069">
    <property type="component" value="Unassembled WGS sequence"/>
</dbReference>
<keyword evidence="3" id="KW-1185">Reference proteome</keyword>
<dbReference type="RefSeq" id="WP_181382258.1">
    <property type="nucleotide sequence ID" value="NZ_CP032415.1"/>
</dbReference>
<keyword evidence="1" id="KW-0812">Transmembrane</keyword>
<name>A0A379ZFS0_9GAMM</name>
<dbReference type="AlphaFoldDB" id="A0A379ZFS0"/>
<keyword evidence="1" id="KW-1133">Transmembrane helix</keyword>
<sequence>MDSLLLAKIATAIIAVVGLSLVAERVSPRVAGILSGYPLGTAIALFFIGIELGEPFAATSATAALSGFIASLLLICGYALGIRLGGERPLPLVALLGSGLGLLAFGLSGYLLSLLNLNLLGGSLALLLAIVLVGLVLAKIPDATVAKPVRLSPLVLLLRAAAAAMIVLLVTAAAKLLTPAQAGILAAFPITLYPFLLIIHLAYGAPQAQTIIKHYPRGLGSLMCYVIAVSWLYPLLGIAWGTVLAFVVATLYLLALSAWHRLRTKPLETPAPETTKCSR</sequence>
<feature type="transmembrane region" description="Helical" evidence="1">
    <location>
        <begin position="92"/>
        <end position="113"/>
    </location>
</feature>
<feature type="transmembrane region" description="Helical" evidence="1">
    <location>
        <begin position="119"/>
        <end position="138"/>
    </location>
</feature>
<reference evidence="2 3" key="1">
    <citation type="submission" date="2018-06" db="EMBL/GenBank/DDBJ databases">
        <authorList>
            <consortium name="Pathogen Informatics"/>
            <person name="Doyle S."/>
        </authorList>
    </citation>
    <scope>NUCLEOTIDE SEQUENCE [LARGE SCALE GENOMIC DNA]</scope>
    <source>
        <strain evidence="2 3">NCTC10738</strain>
    </source>
</reference>
<evidence type="ECO:0000313" key="3">
    <source>
        <dbReference type="Proteomes" id="UP000254069"/>
    </source>
</evidence>
<accession>A0A379ZFS0</accession>
<feature type="transmembrane region" description="Helical" evidence="1">
    <location>
        <begin position="215"/>
        <end position="233"/>
    </location>
</feature>
<keyword evidence="1" id="KW-0472">Membrane</keyword>
<evidence type="ECO:0008006" key="4">
    <source>
        <dbReference type="Google" id="ProtNLM"/>
    </source>
</evidence>
<evidence type="ECO:0000313" key="2">
    <source>
        <dbReference type="EMBL" id="SUI61366.1"/>
    </source>
</evidence>
<proteinExistence type="predicted"/>
<feature type="transmembrane region" description="Helical" evidence="1">
    <location>
        <begin position="30"/>
        <end position="50"/>
    </location>
</feature>
<feature type="transmembrane region" description="Helical" evidence="1">
    <location>
        <begin position="6"/>
        <end position="23"/>
    </location>
</feature>
<protein>
    <recommendedName>
        <fullName evidence="4">DUF3147 family protein</fullName>
    </recommendedName>
</protein>
<evidence type="ECO:0000256" key="1">
    <source>
        <dbReference type="SAM" id="Phobius"/>
    </source>
</evidence>
<gene>
    <name evidence="2" type="ORF">NCTC10738_01572</name>
</gene>
<feature type="transmembrane region" description="Helical" evidence="1">
    <location>
        <begin position="239"/>
        <end position="259"/>
    </location>
</feature>
<feature type="transmembrane region" description="Helical" evidence="1">
    <location>
        <begin position="150"/>
        <end position="174"/>
    </location>
</feature>